<dbReference type="EMBL" id="VUMV01000001">
    <property type="protein sequence ID" value="MST80961.1"/>
    <property type="molecule type" value="Genomic_DNA"/>
</dbReference>
<dbReference type="Pfam" id="PF01990">
    <property type="entry name" value="ATP-synt_F"/>
    <property type="match status" value="1"/>
</dbReference>
<gene>
    <name evidence="4" type="ORF">FYJ60_01235</name>
</gene>
<dbReference type="NCBIfam" id="NF002384">
    <property type="entry name" value="PRK01395.1"/>
    <property type="match status" value="1"/>
</dbReference>
<keyword evidence="5" id="KW-1185">Reference proteome</keyword>
<accession>A0A7X2P6W9</accession>
<protein>
    <submittedName>
        <fullName evidence="4">V-type ATP synthase subunit F</fullName>
    </submittedName>
</protein>
<dbReference type="InterPro" id="IPR008218">
    <property type="entry name" value="ATPase_V1-cplx_f_g_su"/>
</dbReference>
<name>A0A7X2P6W9_9FIRM</name>
<dbReference type="SUPFAM" id="SSF159468">
    <property type="entry name" value="AtpF-like"/>
    <property type="match status" value="1"/>
</dbReference>
<comment type="similarity">
    <text evidence="1">Belongs to the V-ATPase F subunit family.</text>
</comment>
<proteinExistence type="inferred from homology"/>
<evidence type="ECO:0000313" key="4">
    <source>
        <dbReference type="EMBL" id="MST80961.1"/>
    </source>
</evidence>
<sequence>MFKIAVMGDYDSIYGFSALGLTIFPVKDGETEKAARTLRTLADGEYGIIYMTEKLAASLGKEIDRYKERILPAIILIPGVSGNTGSGVRAVRKSVEQAVGSDILFG</sequence>
<organism evidence="4 5">
    <name type="scientific">Bilifractor porci</name>
    <dbReference type="NCBI Taxonomy" id="2606636"/>
    <lineage>
        <taxon>Bacteria</taxon>
        <taxon>Bacillati</taxon>
        <taxon>Bacillota</taxon>
        <taxon>Clostridia</taxon>
        <taxon>Lachnospirales</taxon>
        <taxon>Lachnospiraceae</taxon>
        <taxon>Bilifractor</taxon>
    </lineage>
</organism>
<evidence type="ECO:0000256" key="2">
    <source>
        <dbReference type="ARBA" id="ARBA00022448"/>
    </source>
</evidence>
<dbReference type="Proteomes" id="UP000466864">
    <property type="component" value="Unassembled WGS sequence"/>
</dbReference>
<reference evidence="4 5" key="1">
    <citation type="submission" date="2019-08" db="EMBL/GenBank/DDBJ databases">
        <title>In-depth cultivation of the pig gut microbiome towards novel bacterial diversity and tailored functional studies.</title>
        <authorList>
            <person name="Wylensek D."/>
            <person name="Hitch T.C.A."/>
            <person name="Clavel T."/>
        </authorList>
    </citation>
    <scope>NUCLEOTIDE SEQUENCE [LARGE SCALE GENOMIC DNA]</scope>
    <source>
        <strain evidence="4 5">Oil+RF-744-WCA-WT-13</strain>
    </source>
</reference>
<comment type="caution">
    <text evidence="4">The sequence shown here is derived from an EMBL/GenBank/DDBJ whole genome shotgun (WGS) entry which is preliminary data.</text>
</comment>
<evidence type="ECO:0000256" key="1">
    <source>
        <dbReference type="ARBA" id="ARBA00010148"/>
    </source>
</evidence>
<dbReference type="AlphaFoldDB" id="A0A7X2P6W9"/>
<keyword evidence="3" id="KW-0406">Ion transport</keyword>
<dbReference type="InterPro" id="IPR036906">
    <property type="entry name" value="ATPase_V1_fsu_sf"/>
</dbReference>
<evidence type="ECO:0000256" key="3">
    <source>
        <dbReference type="ARBA" id="ARBA00023065"/>
    </source>
</evidence>
<dbReference type="Gene3D" id="3.40.50.10580">
    <property type="entry name" value="ATPase, V1 complex, subunit F"/>
    <property type="match status" value="1"/>
</dbReference>
<keyword evidence="2" id="KW-0813">Transport</keyword>
<dbReference type="RefSeq" id="WP_154456772.1">
    <property type="nucleotide sequence ID" value="NZ_VUMV01000001.1"/>
</dbReference>
<evidence type="ECO:0000313" key="5">
    <source>
        <dbReference type="Proteomes" id="UP000466864"/>
    </source>
</evidence>
<dbReference type="GO" id="GO:0046961">
    <property type="term" value="F:proton-transporting ATPase activity, rotational mechanism"/>
    <property type="evidence" value="ECO:0007669"/>
    <property type="project" value="InterPro"/>
</dbReference>